<evidence type="ECO:0000313" key="2">
    <source>
        <dbReference type="Proteomes" id="UP000711614"/>
    </source>
</evidence>
<gene>
    <name evidence="1" type="ORF">JOF48_000088</name>
</gene>
<evidence type="ECO:0000313" key="1">
    <source>
        <dbReference type="EMBL" id="MBP2411289.1"/>
    </source>
</evidence>
<comment type="caution">
    <text evidence="1">The sequence shown here is derived from an EMBL/GenBank/DDBJ whole genome shotgun (WGS) entry which is preliminary data.</text>
</comment>
<protein>
    <submittedName>
        <fullName evidence="1">Uncharacterized protein</fullName>
    </submittedName>
</protein>
<dbReference type="RefSeq" id="WP_209676257.1">
    <property type="nucleotide sequence ID" value="NZ_JAGIOI010000001.1"/>
</dbReference>
<sequence>MHTLQIEHGIKDFGMWLGAYMSDPLGRAASGVVAERVYRPVEDEHYVALDLDFATAAEAEQFLGRLKSQVWATPAASPALAGGPKTRIVEQVTIPVAHPDGTG</sequence>
<keyword evidence="2" id="KW-1185">Reference proteome</keyword>
<accession>A0ABS4YRA0</accession>
<proteinExistence type="predicted"/>
<organism evidence="1 2">
    <name type="scientific">Arthrobacter stackebrandtii</name>
    <dbReference type="NCBI Taxonomy" id="272161"/>
    <lineage>
        <taxon>Bacteria</taxon>
        <taxon>Bacillati</taxon>
        <taxon>Actinomycetota</taxon>
        <taxon>Actinomycetes</taxon>
        <taxon>Micrococcales</taxon>
        <taxon>Micrococcaceae</taxon>
        <taxon>Arthrobacter</taxon>
    </lineage>
</organism>
<name>A0ABS4YRA0_9MICC</name>
<dbReference type="Proteomes" id="UP000711614">
    <property type="component" value="Unassembled WGS sequence"/>
</dbReference>
<dbReference type="EMBL" id="JAGIOI010000001">
    <property type="protein sequence ID" value="MBP2411289.1"/>
    <property type="molecule type" value="Genomic_DNA"/>
</dbReference>
<reference evidence="1 2" key="1">
    <citation type="submission" date="2021-03" db="EMBL/GenBank/DDBJ databases">
        <title>Sequencing the genomes of 1000 actinobacteria strains.</title>
        <authorList>
            <person name="Klenk H.-P."/>
        </authorList>
    </citation>
    <scope>NUCLEOTIDE SEQUENCE [LARGE SCALE GENOMIC DNA]</scope>
    <source>
        <strain evidence="1 2">DSM 16005</strain>
    </source>
</reference>